<gene>
    <name evidence="6" type="ORF">METZ01_LOCUS352726</name>
</gene>
<dbReference type="GO" id="GO:0003954">
    <property type="term" value="F:NADH dehydrogenase activity"/>
    <property type="evidence" value="ECO:0007669"/>
    <property type="project" value="TreeGrafter"/>
</dbReference>
<feature type="transmembrane region" description="Helical" evidence="5">
    <location>
        <begin position="175"/>
        <end position="195"/>
    </location>
</feature>
<feature type="transmembrane region" description="Helical" evidence="5">
    <location>
        <begin position="257"/>
        <end position="276"/>
    </location>
</feature>
<dbReference type="EMBL" id="UINC01123412">
    <property type="protein sequence ID" value="SVC99872.1"/>
    <property type="molecule type" value="Genomic_DNA"/>
</dbReference>
<evidence type="ECO:0000256" key="1">
    <source>
        <dbReference type="ARBA" id="ARBA00004141"/>
    </source>
</evidence>
<sequence>MKFNIYDFSVLTASIHESLSSVMGETAVMITEMVIVGIIFLTLFAVLGLVLIYLERKVCAFFQQRLGPMRVGFWGTAQTIADAIKLLLKEPLMTKSADKFLFNLAPFIIIISSFMAIAAVPFALGLQSLDLNIGVFYVTAVSSIGVAGILIAGWASNNKYSLIGAIRSGAQIVSYELSVGLSILTIVVLTGSLQFSEIIESQREGWWIFRGHIPAFIAFVIFLIAGTAETNRGPFDLAEAESELTAGFHTEYSGMKFAFFFLAEFVNMFIISAIGAT</sequence>
<reference evidence="6" key="1">
    <citation type="submission" date="2018-05" db="EMBL/GenBank/DDBJ databases">
        <authorList>
            <person name="Lanie J.A."/>
            <person name="Ng W.-L."/>
            <person name="Kazmierczak K.M."/>
            <person name="Andrzejewski T.M."/>
            <person name="Davidsen T.M."/>
            <person name="Wayne K.J."/>
            <person name="Tettelin H."/>
            <person name="Glass J.I."/>
            <person name="Rusch D."/>
            <person name="Podicherti R."/>
            <person name="Tsui H.-C.T."/>
            <person name="Winkler M.E."/>
        </authorList>
    </citation>
    <scope>NUCLEOTIDE SEQUENCE</scope>
</reference>
<organism evidence="6">
    <name type="scientific">marine metagenome</name>
    <dbReference type="NCBI Taxonomy" id="408172"/>
    <lineage>
        <taxon>unclassified sequences</taxon>
        <taxon>metagenomes</taxon>
        <taxon>ecological metagenomes</taxon>
    </lineage>
</organism>
<comment type="subcellular location">
    <subcellularLocation>
        <location evidence="1">Membrane</location>
        <topology evidence="1">Multi-pass membrane protein</topology>
    </subcellularLocation>
</comment>
<keyword evidence="2 5" id="KW-0812">Transmembrane</keyword>
<accession>A0A382RRF8</accession>
<feature type="transmembrane region" description="Helical" evidence="5">
    <location>
        <begin position="33"/>
        <end position="54"/>
    </location>
</feature>
<feature type="transmembrane region" description="Helical" evidence="5">
    <location>
        <begin position="100"/>
        <end position="123"/>
    </location>
</feature>
<dbReference type="InterPro" id="IPR001694">
    <property type="entry name" value="NADH_UbQ_OxRdtase_su1/FPO"/>
</dbReference>
<dbReference type="PANTHER" id="PTHR11432:SF3">
    <property type="entry name" value="NADH-UBIQUINONE OXIDOREDUCTASE CHAIN 1"/>
    <property type="match status" value="1"/>
</dbReference>
<keyword evidence="4 5" id="KW-0472">Membrane</keyword>
<dbReference type="AlphaFoldDB" id="A0A382RRF8"/>
<evidence type="ECO:0000256" key="2">
    <source>
        <dbReference type="ARBA" id="ARBA00022692"/>
    </source>
</evidence>
<dbReference type="Pfam" id="PF00146">
    <property type="entry name" value="NADHdh"/>
    <property type="match status" value="1"/>
</dbReference>
<feature type="transmembrane region" description="Helical" evidence="5">
    <location>
        <begin position="207"/>
        <end position="228"/>
    </location>
</feature>
<dbReference type="PROSITE" id="PS00667">
    <property type="entry name" value="COMPLEX1_ND1_1"/>
    <property type="match status" value="1"/>
</dbReference>
<evidence type="ECO:0000313" key="6">
    <source>
        <dbReference type="EMBL" id="SVC99872.1"/>
    </source>
</evidence>
<dbReference type="GO" id="GO:0016020">
    <property type="term" value="C:membrane"/>
    <property type="evidence" value="ECO:0007669"/>
    <property type="project" value="UniProtKB-SubCell"/>
</dbReference>
<keyword evidence="3 5" id="KW-1133">Transmembrane helix</keyword>
<dbReference type="InterPro" id="IPR018086">
    <property type="entry name" value="NADH_UbQ_OxRdtase_su1_CS"/>
</dbReference>
<evidence type="ECO:0000256" key="5">
    <source>
        <dbReference type="SAM" id="Phobius"/>
    </source>
</evidence>
<dbReference type="PANTHER" id="PTHR11432">
    <property type="entry name" value="NADH DEHYDROGENASE SUBUNIT 1"/>
    <property type="match status" value="1"/>
</dbReference>
<feature type="transmembrane region" description="Helical" evidence="5">
    <location>
        <begin position="135"/>
        <end position="155"/>
    </location>
</feature>
<evidence type="ECO:0000256" key="4">
    <source>
        <dbReference type="ARBA" id="ARBA00023136"/>
    </source>
</evidence>
<dbReference type="GO" id="GO:0009060">
    <property type="term" value="P:aerobic respiration"/>
    <property type="evidence" value="ECO:0007669"/>
    <property type="project" value="TreeGrafter"/>
</dbReference>
<dbReference type="PROSITE" id="PS00668">
    <property type="entry name" value="COMPLEX1_ND1_2"/>
    <property type="match status" value="1"/>
</dbReference>
<evidence type="ECO:0000256" key="3">
    <source>
        <dbReference type="ARBA" id="ARBA00022989"/>
    </source>
</evidence>
<proteinExistence type="predicted"/>
<feature type="non-terminal residue" evidence="6">
    <location>
        <position position="277"/>
    </location>
</feature>
<protein>
    <recommendedName>
        <fullName evidence="7">NADH-quinone oxidoreductase subunit H</fullName>
    </recommendedName>
</protein>
<evidence type="ECO:0008006" key="7">
    <source>
        <dbReference type="Google" id="ProtNLM"/>
    </source>
</evidence>
<name>A0A382RRF8_9ZZZZ</name>